<dbReference type="EMBL" id="KI545950">
    <property type="protein sequence ID" value="EST49458.1"/>
    <property type="molecule type" value="Genomic_DNA"/>
</dbReference>
<evidence type="ECO:0000256" key="1">
    <source>
        <dbReference type="SAM" id="Coils"/>
    </source>
</evidence>
<dbReference type="Proteomes" id="UP000018208">
    <property type="component" value="Unassembled WGS sequence"/>
</dbReference>
<dbReference type="EMBL" id="AUWU02000006">
    <property type="protein sequence ID" value="KAH0571456.1"/>
    <property type="molecule type" value="Genomic_DNA"/>
</dbReference>
<dbReference type="VEuPathDB" id="GiardiaDB:SS50377_25641"/>
<evidence type="ECO:0000313" key="2">
    <source>
        <dbReference type="EMBL" id="EST49458.1"/>
    </source>
</evidence>
<feature type="coiled-coil region" evidence="1">
    <location>
        <begin position="36"/>
        <end position="84"/>
    </location>
</feature>
<dbReference type="InterPro" id="IPR029071">
    <property type="entry name" value="Ubiquitin-like_domsf"/>
</dbReference>
<gene>
    <name evidence="2" type="ORF">SS50377_10207</name>
    <name evidence="3" type="ORF">SS50377_25641</name>
</gene>
<organism evidence="2">
    <name type="scientific">Spironucleus salmonicida</name>
    <dbReference type="NCBI Taxonomy" id="348837"/>
    <lineage>
        <taxon>Eukaryota</taxon>
        <taxon>Metamonada</taxon>
        <taxon>Diplomonadida</taxon>
        <taxon>Hexamitidae</taxon>
        <taxon>Hexamitinae</taxon>
        <taxon>Spironucleus</taxon>
    </lineage>
</organism>
<evidence type="ECO:0000313" key="3">
    <source>
        <dbReference type="EMBL" id="KAH0571456.1"/>
    </source>
</evidence>
<protein>
    <recommendedName>
        <fullName evidence="5">UBX domain-containing protein</fullName>
    </recommendedName>
</protein>
<name>V6LYV7_9EUKA</name>
<evidence type="ECO:0008006" key="5">
    <source>
        <dbReference type="Google" id="ProtNLM"/>
    </source>
</evidence>
<proteinExistence type="predicted"/>
<accession>V6LYV7</accession>
<sequence>MSSNYKPKIPERVRKYNHSVSKFDQIPIIQAQKTNLPQDNILIQQLQLKLKQVENEGIKLKQQVLDQKQQQNNLECQIEQLKSTDQFGQINIQYKQKQQLHKYVKSLERQIYSIEEYMNKQGLIFVQSNDSQDTYAPILTQNINQDTLNQTLKYAQDIEQNDILNRSVKIQQVIEDKPMSTLRIKLPNNQNYIIKLSFDEDCSQIYREIAQISSLAEDSFLLFRAIGGLIPQTNLTLEQANLVPNCRLFLKYQ</sequence>
<dbReference type="AlphaFoldDB" id="V6LYV7"/>
<reference evidence="2 3" key="1">
    <citation type="journal article" date="2014" name="PLoS Genet.">
        <title>The Genome of Spironucleus salmonicida Highlights a Fish Pathogen Adapted to Fluctuating Environments.</title>
        <authorList>
            <person name="Xu F."/>
            <person name="Jerlstrom-Hultqvist J."/>
            <person name="Einarsson E."/>
            <person name="Astvaldsson A."/>
            <person name="Svard S.G."/>
            <person name="Andersson J.O."/>
        </authorList>
    </citation>
    <scope>NUCLEOTIDE SEQUENCE</scope>
    <source>
        <strain evidence="3">ATCC 50377</strain>
    </source>
</reference>
<dbReference type="SUPFAM" id="SSF54236">
    <property type="entry name" value="Ubiquitin-like"/>
    <property type="match status" value="1"/>
</dbReference>
<keyword evidence="1" id="KW-0175">Coiled coil</keyword>
<keyword evidence="4" id="KW-1185">Reference proteome</keyword>
<evidence type="ECO:0000313" key="4">
    <source>
        <dbReference type="Proteomes" id="UP000018208"/>
    </source>
</evidence>
<reference evidence="3" key="2">
    <citation type="submission" date="2020-12" db="EMBL/GenBank/DDBJ databases">
        <title>New Spironucleus salmonicida genome in near-complete chromosomes.</title>
        <authorList>
            <person name="Xu F."/>
            <person name="Kurt Z."/>
            <person name="Jimenez-Gonzalez A."/>
            <person name="Astvaldsson A."/>
            <person name="Andersson J.O."/>
            <person name="Svard S.G."/>
        </authorList>
    </citation>
    <scope>NUCLEOTIDE SEQUENCE</scope>
    <source>
        <strain evidence="3">ATCC 50377</strain>
    </source>
</reference>